<evidence type="ECO:0000313" key="3">
    <source>
        <dbReference type="Proteomes" id="UP000427769"/>
    </source>
</evidence>
<evidence type="ECO:0000256" key="1">
    <source>
        <dbReference type="SAM" id="Phobius"/>
    </source>
</evidence>
<dbReference type="KEGG" id="dwd:DSCW_49320"/>
<keyword evidence="1" id="KW-0472">Membrane</keyword>
<gene>
    <name evidence="2" type="ORF">DSCW_49320</name>
</gene>
<feature type="transmembrane region" description="Helical" evidence="1">
    <location>
        <begin position="6"/>
        <end position="33"/>
    </location>
</feature>
<dbReference type="Pfam" id="PF08592">
    <property type="entry name" value="Anthrone_oxy"/>
    <property type="match status" value="1"/>
</dbReference>
<evidence type="ECO:0000313" key="2">
    <source>
        <dbReference type="EMBL" id="BBO77515.1"/>
    </source>
</evidence>
<evidence type="ECO:0008006" key="4">
    <source>
        <dbReference type="Google" id="ProtNLM"/>
    </source>
</evidence>
<protein>
    <recommendedName>
        <fullName evidence="4">DUF1772 domain-containing protein</fullName>
    </recommendedName>
</protein>
<sequence>METFQIALFIATLLCTLVAGFVFAFAVVVMPGIRSLGDGEFLRAFQVMDRVIQRSQPVFILVWIGSVVALLASAALGFGQLDGVGRSLVIAAVLVYLLGVQLPTAIINIPLNNMIQTLTISDMDERAQNAARREFESRWNRSNVTRTVLASLVSILLLILLLRL</sequence>
<keyword evidence="1" id="KW-0812">Transmembrane</keyword>
<feature type="transmembrane region" description="Helical" evidence="1">
    <location>
        <begin position="58"/>
        <end position="81"/>
    </location>
</feature>
<keyword evidence="3" id="KW-1185">Reference proteome</keyword>
<reference evidence="2 3" key="1">
    <citation type="submission" date="2019-11" db="EMBL/GenBank/DDBJ databases">
        <title>Comparative genomics of hydrocarbon-degrading Desulfosarcina strains.</title>
        <authorList>
            <person name="Watanabe M."/>
            <person name="Kojima H."/>
            <person name="Fukui M."/>
        </authorList>
    </citation>
    <scope>NUCLEOTIDE SEQUENCE [LARGE SCALE GENOMIC DNA]</scope>
    <source>
        <strain evidence="2 3">PP31</strain>
    </source>
</reference>
<dbReference type="AlphaFoldDB" id="A0A5K7Z9W6"/>
<feature type="transmembrane region" description="Helical" evidence="1">
    <location>
        <begin position="87"/>
        <end position="111"/>
    </location>
</feature>
<dbReference type="RefSeq" id="WP_155306247.1">
    <property type="nucleotide sequence ID" value="NZ_AP021875.1"/>
</dbReference>
<keyword evidence="1" id="KW-1133">Transmembrane helix</keyword>
<dbReference type="Proteomes" id="UP000427769">
    <property type="component" value="Chromosome"/>
</dbReference>
<dbReference type="OrthoDB" id="428263at2"/>
<name>A0A5K7Z9W6_9BACT</name>
<dbReference type="EMBL" id="AP021875">
    <property type="protein sequence ID" value="BBO77515.1"/>
    <property type="molecule type" value="Genomic_DNA"/>
</dbReference>
<feature type="transmembrane region" description="Helical" evidence="1">
    <location>
        <begin position="143"/>
        <end position="162"/>
    </location>
</feature>
<organism evidence="2 3">
    <name type="scientific">Desulfosarcina widdelii</name>
    <dbReference type="NCBI Taxonomy" id="947919"/>
    <lineage>
        <taxon>Bacteria</taxon>
        <taxon>Pseudomonadati</taxon>
        <taxon>Thermodesulfobacteriota</taxon>
        <taxon>Desulfobacteria</taxon>
        <taxon>Desulfobacterales</taxon>
        <taxon>Desulfosarcinaceae</taxon>
        <taxon>Desulfosarcina</taxon>
    </lineage>
</organism>
<proteinExistence type="predicted"/>
<dbReference type="InterPro" id="IPR013901">
    <property type="entry name" value="Anthrone_oxy"/>
</dbReference>
<accession>A0A5K7Z9W6</accession>